<protein>
    <submittedName>
        <fullName evidence="2">Uncharacterized protein</fullName>
    </submittedName>
</protein>
<feature type="region of interest" description="Disordered" evidence="1">
    <location>
        <begin position="127"/>
        <end position="161"/>
    </location>
</feature>
<comment type="caution">
    <text evidence="2">The sequence shown here is derived from an EMBL/GenBank/DDBJ whole genome shotgun (WGS) entry which is preliminary data.</text>
</comment>
<dbReference type="InterPro" id="IPR010982">
    <property type="entry name" value="Lambda_DNA-bd_dom_sf"/>
</dbReference>
<evidence type="ECO:0000256" key="1">
    <source>
        <dbReference type="SAM" id="MobiDB-lite"/>
    </source>
</evidence>
<evidence type="ECO:0000313" key="3">
    <source>
        <dbReference type="Proteomes" id="UP000234341"/>
    </source>
</evidence>
<name>A0A2N5C3Y4_9BURK</name>
<dbReference type="EMBL" id="PJRP01000021">
    <property type="protein sequence ID" value="PLP96933.1"/>
    <property type="molecule type" value="Genomic_DNA"/>
</dbReference>
<organism evidence="2 3">
    <name type="scientific">Cupriavidus pauculus</name>
    <dbReference type="NCBI Taxonomy" id="82633"/>
    <lineage>
        <taxon>Bacteria</taxon>
        <taxon>Pseudomonadati</taxon>
        <taxon>Pseudomonadota</taxon>
        <taxon>Betaproteobacteria</taxon>
        <taxon>Burkholderiales</taxon>
        <taxon>Burkholderiaceae</taxon>
        <taxon>Cupriavidus</taxon>
    </lineage>
</organism>
<dbReference type="Proteomes" id="UP000234341">
    <property type="component" value="Unassembled WGS sequence"/>
</dbReference>
<dbReference type="Gene3D" id="1.10.260.40">
    <property type="entry name" value="lambda repressor-like DNA-binding domains"/>
    <property type="match status" value="1"/>
</dbReference>
<dbReference type="AlphaFoldDB" id="A0A2N5C3Y4"/>
<accession>A0A2N5C3Y4</accession>
<dbReference type="GO" id="GO:0003677">
    <property type="term" value="F:DNA binding"/>
    <property type="evidence" value="ECO:0007669"/>
    <property type="project" value="InterPro"/>
</dbReference>
<gene>
    <name evidence="2" type="ORF">CYJ10_29255</name>
</gene>
<sequence>MSVRGMSPHTDQSQLARRVGMGCKPQNIQHLLDPNKNAKSSKYTPRIAEVLQIDPQWLSYETGTPPVAGVDAVLTSSDGETVFVQVKQVERGAELQEMQRRHAEAILSKLNGPNLTKALAFLQELDSSDAGGQPSESLRGVVIEGGQPDPVAESPKQRAHR</sequence>
<proteinExistence type="predicted"/>
<reference evidence="2 3" key="1">
    <citation type="submission" date="2017-12" db="EMBL/GenBank/DDBJ databases">
        <title>Genome sequence of the active heterotrophic nitrifier-denitrifier, Cupriavidus pauculus UM1.</title>
        <authorList>
            <person name="Putonti C."/>
            <person name="Castignetti D."/>
        </authorList>
    </citation>
    <scope>NUCLEOTIDE SEQUENCE [LARGE SCALE GENOMIC DNA]</scope>
    <source>
        <strain evidence="2 3">UM1</strain>
    </source>
</reference>
<evidence type="ECO:0000313" key="2">
    <source>
        <dbReference type="EMBL" id="PLP96933.1"/>
    </source>
</evidence>